<dbReference type="EMBL" id="JAVDYC010000001">
    <property type="protein sequence ID" value="MDR7326925.1"/>
    <property type="molecule type" value="Genomic_DNA"/>
</dbReference>
<dbReference type="RefSeq" id="WP_310423480.1">
    <property type="nucleotide sequence ID" value="NZ_JAVDYC010000001.1"/>
</dbReference>
<dbReference type="InterPro" id="IPR036388">
    <property type="entry name" value="WH-like_DNA-bd_sf"/>
</dbReference>
<feature type="region of interest" description="Disordered" evidence="1">
    <location>
        <begin position="88"/>
        <end position="116"/>
    </location>
</feature>
<evidence type="ECO:0000313" key="3">
    <source>
        <dbReference type="EMBL" id="MDR7326925.1"/>
    </source>
</evidence>
<dbReference type="InterPro" id="IPR036390">
    <property type="entry name" value="WH_DNA-bd_sf"/>
</dbReference>
<dbReference type="GO" id="GO:0003677">
    <property type="term" value="F:DNA binding"/>
    <property type="evidence" value="ECO:0007669"/>
    <property type="project" value="UniProtKB-KW"/>
</dbReference>
<protein>
    <submittedName>
        <fullName evidence="3">DNA-binding PadR family transcriptional regulator</fullName>
    </submittedName>
</protein>
<dbReference type="Gene3D" id="1.10.10.10">
    <property type="entry name" value="Winged helix-like DNA-binding domain superfamily/Winged helix DNA-binding domain"/>
    <property type="match status" value="1"/>
</dbReference>
<gene>
    <name evidence="3" type="ORF">J2S44_007175</name>
</gene>
<dbReference type="InterPro" id="IPR005149">
    <property type="entry name" value="Tscrpt_reg_PadR_N"/>
</dbReference>
<evidence type="ECO:0000259" key="2">
    <source>
        <dbReference type="Pfam" id="PF03551"/>
    </source>
</evidence>
<keyword evidence="3" id="KW-0238">DNA-binding</keyword>
<accession>A0AAE4A0F4</accession>
<evidence type="ECO:0000256" key="1">
    <source>
        <dbReference type="SAM" id="MobiDB-lite"/>
    </source>
</evidence>
<sequence length="116" mass="12863">MPPFRATLQTRLVLQTLLTDPEAELYGLQIVDATGLPPGTIYPILARLEGAGWVASRWEEGEHAEGRPRRRYYRLTPDSVAPAGALLAESDRRRAAHRRPAVPFPHPHPPLGGLTR</sequence>
<organism evidence="3 4">
    <name type="scientific">Catenuloplanes niger</name>
    <dbReference type="NCBI Taxonomy" id="587534"/>
    <lineage>
        <taxon>Bacteria</taxon>
        <taxon>Bacillati</taxon>
        <taxon>Actinomycetota</taxon>
        <taxon>Actinomycetes</taxon>
        <taxon>Micromonosporales</taxon>
        <taxon>Micromonosporaceae</taxon>
        <taxon>Catenuloplanes</taxon>
    </lineage>
</organism>
<keyword evidence="4" id="KW-1185">Reference proteome</keyword>
<name>A0AAE4A0F4_9ACTN</name>
<comment type="caution">
    <text evidence="3">The sequence shown here is derived from an EMBL/GenBank/DDBJ whole genome shotgun (WGS) entry which is preliminary data.</text>
</comment>
<dbReference type="InterPro" id="IPR011991">
    <property type="entry name" value="ArsR-like_HTH"/>
</dbReference>
<dbReference type="AlphaFoldDB" id="A0AAE4A0F4"/>
<proteinExistence type="predicted"/>
<dbReference type="CDD" id="cd00090">
    <property type="entry name" value="HTH_ARSR"/>
    <property type="match status" value="1"/>
</dbReference>
<reference evidence="3 4" key="1">
    <citation type="submission" date="2023-07" db="EMBL/GenBank/DDBJ databases">
        <title>Sequencing the genomes of 1000 actinobacteria strains.</title>
        <authorList>
            <person name="Klenk H.-P."/>
        </authorList>
    </citation>
    <scope>NUCLEOTIDE SEQUENCE [LARGE SCALE GENOMIC DNA]</scope>
    <source>
        <strain evidence="3 4">DSM 44711</strain>
    </source>
</reference>
<dbReference type="Proteomes" id="UP001183629">
    <property type="component" value="Unassembled WGS sequence"/>
</dbReference>
<feature type="domain" description="Transcription regulator PadR N-terminal" evidence="2">
    <location>
        <begin position="35"/>
        <end position="77"/>
    </location>
</feature>
<evidence type="ECO:0000313" key="4">
    <source>
        <dbReference type="Proteomes" id="UP001183629"/>
    </source>
</evidence>
<dbReference type="SUPFAM" id="SSF46785">
    <property type="entry name" value="Winged helix' DNA-binding domain"/>
    <property type="match status" value="1"/>
</dbReference>
<dbReference type="Pfam" id="PF03551">
    <property type="entry name" value="PadR"/>
    <property type="match status" value="1"/>
</dbReference>